<dbReference type="InterPro" id="IPR007676">
    <property type="entry name" value="Ribophorin_I"/>
</dbReference>
<reference evidence="14" key="1">
    <citation type="journal article" date="2010" name="Nature">
        <title>The Amphimedon queenslandica genome and the evolution of animal complexity.</title>
        <authorList>
            <person name="Srivastava M."/>
            <person name="Simakov O."/>
            <person name="Chapman J."/>
            <person name="Fahey B."/>
            <person name="Gauthier M.E."/>
            <person name="Mitros T."/>
            <person name="Richards G.S."/>
            <person name="Conaco C."/>
            <person name="Dacre M."/>
            <person name="Hellsten U."/>
            <person name="Larroux C."/>
            <person name="Putnam N.H."/>
            <person name="Stanke M."/>
            <person name="Adamska M."/>
            <person name="Darling A."/>
            <person name="Degnan S.M."/>
            <person name="Oakley T.H."/>
            <person name="Plachetzki D.C."/>
            <person name="Zhai Y."/>
            <person name="Adamski M."/>
            <person name="Calcino A."/>
            <person name="Cummins S.F."/>
            <person name="Goodstein D.M."/>
            <person name="Harris C."/>
            <person name="Jackson D.J."/>
            <person name="Leys S.P."/>
            <person name="Shu S."/>
            <person name="Woodcroft B.J."/>
            <person name="Vervoort M."/>
            <person name="Kosik K.S."/>
            <person name="Manning G."/>
            <person name="Degnan B.M."/>
            <person name="Rokhsar D.S."/>
        </authorList>
    </citation>
    <scope>NUCLEOTIDE SEQUENCE [LARGE SCALE GENOMIC DNA]</scope>
</reference>
<evidence type="ECO:0000256" key="7">
    <source>
        <dbReference type="ARBA" id="ARBA00022729"/>
    </source>
</evidence>
<dbReference type="OrthoDB" id="310030at2759"/>
<dbReference type="STRING" id="400682.A0A1X7VTG5"/>
<comment type="pathway">
    <text evidence="3 11">Protein modification; protein glycosylation.</text>
</comment>
<evidence type="ECO:0000256" key="3">
    <source>
        <dbReference type="ARBA" id="ARBA00004922"/>
    </source>
</evidence>
<dbReference type="KEGG" id="aqu:100634256"/>
<dbReference type="GO" id="GO:0008250">
    <property type="term" value="C:oligosaccharyltransferase complex"/>
    <property type="evidence" value="ECO:0007669"/>
    <property type="project" value="UniProtKB-UniRule"/>
</dbReference>
<dbReference type="EnsemblMetazoa" id="XM_003382639.3">
    <property type="protein sequence ID" value="XP_003382687.1"/>
    <property type="gene ID" value="LOC100634256"/>
</dbReference>
<feature type="chain" id="PRO_5010755552" description="Dolichyl-diphosphooligosaccharide--protein glycosyltransferase subunit 1" evidence="11">
    <location>
        <begin position="22"/>
        <end position="598"/>
    </location>
</feature>
<comment type="similarity">
    <text evidence="4 11">Belongs to the OST1 family.</text>
</comment>
<feature type="transmembrane region" description="Helical" evidence="11">
    <location>
        <begin position="431"/>
        <end position="448"/>
    </location>
</feature>
<dbReference type="EnsemblMetazoa" id="Aqu2.1.43636_001">
    <property type="protein sequence ID" value="Aqu2.1.43636_001"/>
    <property type="gene ID" value="Aqu2.1.43636"/>
</dbReference>
<accession>A0A1X7VTG5</accession>
<dbReference type="eggNOG" id="KOG2291">
    <property type="taxonomic scope" value="Eukaryota"/>
</dbReference>
<keyword evidence="8 11" id="KW-0256">Endoplasmic reticulum</keyword>
<keyword evidence="10 11" id="KW-0472">Membrane</keyword>
<evidence type="ECO:0000256" key="4">
    <source>
        <dbReference type="ARBA" id="ARBA00008905"/>
    </source>
</evidence>
<dbReference type="Proteomes" id="UP000007879">
    <property type="component" value="Unassembled WGS sequence"/>
</dbReference>
<comment type="subunit">
    <text evidence="11">Component of the oligosaccharyltransferase (OST) complex.</text>
</comment>
<dbReference type="AlphaFoldDB" id="A0A1X7VTG5"/>
<dbReference type="InParanoid" id="A0A1X7VTG5"/>
<comment type="function">
    <text evidence="1 11">Subunit of the oligosaccharyl transferase (OST) complex that catalyzes the initial transfer of a defined glycan (Glc(3)Man(9)GlcNAc(2) in eukaryotes) from the lipid carrier dolichol-pyrophosphate to an asparagine residue within an Asn-X-Ser/Thr consensus motif in nascent polypeptide chains, the first step in protein N-glycosylation. N-glycosylation occurs cotranslationally and the complex associates with the Sec61 complex at the channel-forming translocon complex that mediates protein translocation across the endoplasmic reticulum (ER). All subunits are required for a maximal enzyme activity.</text>
</comment>
<comment type="subcellular location">
    <subcellularLocation>
        <location evidence="2 11">Endoplasmic reticulum membrane</location>
        <topology evidence="2 11">Single-pass type I membrane protein</topology>
    </subcellularLocation>
</comment>
<feature type="compositionally biased region" description="Basic and acidic residues" evidence="12">
    <location>
        <begin position="574"/>
        <end position="586"/>
    </location>
</feature>
<evidence type="ECO:0000256" key="11">
    <source>
        <dbReference type="RuleBase" id="RU361143"/>
    </source>
</evidence>
<keyword evidence="7 11" id="KW-0732">Signal</keyword>
<name>A0A1X7VTG5_AMPQE</name>
<evidence type="ECO:0000313" key="14">
    <source>
        <dbReference type="Proteomes" id="UP000007879"/>
    </source>
</evidence>
<keyword evidence="6 11" id="KW-0812">Transmembrane</keyword>
<proteinExistence type="inferred from homology"/>
<evidence type="ECO:0000256" key="1">
    <source>
        <dbReference type="ARBA" id="ARBA00002791"/>
    </source>
</evidence>
<evidence type="ECO:0000256" key="8">
    <source>
        <dbReference type="ARBA" id="ARBA00022824"/>
    </source>
</evidence>
<keyword evidence="14" id="KW-1185">Reference proteome</keyword>
<dbReference type="PANTHER" id="PTHR21049">
    <property type="entry name" value="RIBOPHORIN I"/>
    <property type="match status" value="1"/>
</dbReference>
<dbReference type="Pfam" id="PF04597">
    <property type="entry name" value="Ribophorin_I"/>
    <property type="match status" value="1"/>
</dbReference>
<evidence type="ECO:0000256" key="9">
    <source>
        <dbReference type="ARBA" id="ARBA00022989"/>
    </source>
</evidence>
<keyword evidence="9 11" id="KW-1133">Transmembrane helix</keyword>
<feature type="region of interest" description="Disordered" evidence="12">
    <location>
        <begin position="567"/>
        <end position="586"/>
    </location>
</feature>
<evidence type="ECO:0000256" key="10">
    <source>
        <dbReference type="ARBA" id="ARBA00023136"/>
    </source>
</evidence>
<feature type="signal peptide" evidence="11">
    <location>
        <begin position="1"/>
        <end position="21"/>
    </location>
</feature>
<dbReference type="UniPathway" id="UPA00378"/>
<organism evidence="13">
    <name type="scientific">Amphimedon queenslandica</name>
    <name type="common">Sponge</name>
    <dbReference type="NCBI Taxonomy" id="400682"/>
    <lineage>
        <taxon>Eukaryota</taxon>
        <taxon>Metazoa</taxon>
        <taxon>Porifera</taxon>
        <taxon>Demospongiae</taxon>
        <taxon>Heteroscleromorpha</taxon>
        <taxon>Haplosclerida</taxon>
        <taxon>Niphatidae</taxon>
        <taxon>Amphimedon</taxon>
    </lineage>
</organism>
<reference evidence="13" key="2">
    <citation type="submission" date="2017-05" db="UniProtKB">
        <authorList>
            <consortium name="EnsemblMetazoa"/>
        </authorList>
    </citation>
    <scope>IDENTIFICATION</scope>
</reference>
<evidence type="ECO:0000256" key="2">
    <source>
        <dbReference type="ARBA" id="ARBA00004115"/>
    </source>
</evidence>
<protein>
    <recommendedName>
        <fullName evidence="5 11">Dolichyl-diphosphooligosaccharide--protein glycosyltransferase subunit 1</fullName>
    </recommendedName>
</protein>
<sequence length="598" mass="67952">MARFWIVVGLVLLSSLSVLYAEEPDEKILITRASRELDLTSQVVKQGVSLTILNEGDLPANSFLYTVDNVMSDKLAYIEAKGKTKESLSLEKTTVGSHPGVMTYRIDFASPLTPKETTNVVVNTVFSRVIAAFPKEITQFEKQFVQFVGNAYVFLPYRSKTQNTEIKLSSSNIESYTRVSPVTSDGAKISYGPYTDLAPFSNARMTLHYENNNPFLTIKSFERVIQVSHWGVIQVEEHIRVHHSGALLKGSFSRFDYQRNPNSGHSAVKSYTTLLPAAAQDVYYRDEIGNISTSHLRNSEDYTELIIRPRFPLFGGWQTYYYIGYNVPTYEYLYHQASHFVLDMRFVDHVYDDQVIDEATVKIILPEGSKNINFLPPYPVHDQATSVHSTYLDTVGRPVIIAKAYNLVEQHILNFQLEYDFESYLLLQEPFLLIGALFLFFLFIIFLVRLDFSITKDPEVVARQQAAVLKENIVNFVDSRFRLVDQFLGAVESFKKSKNHRAFNSTCSDTLERFAAYGKNIEAQQDQLRKIDNEASTKVTTIVKKMTEISDILSQLRSQADAAVSGRTSQQAYAKEEDASKKKLKQSRSEVESLVQTL</sequence>
<evidence type="ECO:0000313" key="13">
    <source>
        <dbReference type="EnsemblMetazoa" id="Aqu2.1.43636_001"/>
    </source>
</evidence>
<dbReference type="PANTHER" id="PTHR21049:SF0">
    <property type="entry name" value="DOLICHYL-DIPHOSPHOOLIGOSACCHARIDE--PROTEIN GLYCOSYLTRANSFERASE SUBUNIT 1"/>
    <property type="match status" value="1"/>
</dbReference>
<gene>
    <name evidence="13" type="primary">100634256</name>
</gene>
<evidence type="ECO:0000256" key="6">
    <source>
        <dbReference type="ARBA" id="ARBA00022692"/>
    </source>
</evidence>
<dbReference type="GO" id="GO:0018279">
    <property type="term" value="P:protein N-linked glycosylation via asparagine"/>
    <property type="evidence" value="ECO:0007669"/>
    <property type="project" value="TreeGrafter"/>
</dbReference>
<evidence type="ECO:0000256" key="5">
    <source>
        <dbReference type="ARBA" id="ARBA00017611"/>
    </source>
</evidence>
<evidence type="ECO:0000256" key="12">
    <source>
        <dbReference type="SAM" id="MobiDB-lite"/>
    </source>
</evidence>